<dbReference type="EMBL" id="BMMK01000022">
    <property type="protein sequence ID" value="GGM68354.1"/>
    <property type="molecule type" value="Genomic_DNA"/>
</dbReference>
<proteinExistence type="predicted"/>
<keyword evidence="1" id="KW-1133">Transmembrane helix</keyword>
<organism evidence="3 4">
    <name type="scientific">Longimycelium tulufanense</name>
    <dbReference type="NCBI Taxonomy" id="907463"/>
    <lineage>
        <taxon>Bacteria</taxon>
        <taxon>Bacillati</taxon>
        <taxon>Actinomycetota</taxon>
        <taxon>Actinomycetes</taxon>
        <taxon>Pseudonocardiales</taxon>
        <taxon>Pseudonocardiaceae</taxon>
        <taxon>Longimycelium</taxon>
    </lineage>
</organism>
<feature type="transmembrane region" description="Helical" evidence="1">
    <location>
        <begin position="39"/>
        <end position="58"/>
    </location>
</feature>
<evidence type="ECO:0000313" key="3">
    <source>
        <dbReference type="EMBL" id="GGM68354.1"/>
    </source>
</evidence>
<accession>A0A8J3CHP5</accession>
<dbReference type="InterPro" id="IPR052710">
    <property type="entry name" value="CAAX_protease"/>
</dbReference>
<protein>
    <recommendedName>
        <fullName evidence="2">CAAX prenyl protease 2/Lysostaphin resistance protein A-like domain-containing protein</fullName>
    </recommendedName>
</protein>
<keyword evidence="4" id="KW-1185">Reference proteome</keyword>
<evidence type="ECO:0000259" key="2">
    <source>
        <dbReference type="Pfam" id="PF02517"/>
    </source>
</evidence>
<dbReference type="RefSeq" id="WP_189060259.1">
    <property type="nucleotide sequence ID" value="NZ_BMMK01000022.1"/>
</dbReference>
<feature type="transmembrane region" description="Helical" evidence="1">
    <location>
        <begin position="167"/>
        <end position="185"/>
    </location>
</feature>
<dbReference type="Pfam" id="PF02517">
    <property type="entry name" value="Rce1-like"/>
    <property type="match status" value="1"/>
</dbReference>
<feature type="transmembrane region" description="Helical" evidence="1">
    <location>
        <begin position="12"/>
        <end position="33"/>
    </location>
</feature>
<gene>
    <name evidence="3" type="ORF">GCM10012275_43560</name>
</gene>
<feature type="transmembrane region" description="Helical" evidence="1">
    <location>
        <begin position="128"/>
        <end position="147"/>
    </location>
</feature>
<feature type="transmembrane region" description="Helical" evidence="1">
    <location>
        <begin position="90"/>
        <end position="108"/>
    </location>
</feature>
<dbReference type="Proteomes" id="UP000637578">
    <property type="component" value="Unassembled WGS sequence"/>
</dbReference>
<feature type="transmembrane region" description="Helical" evidence="1">
    <location>
        <begin position="226"/>
        <end position="245"/>
    </location>
</feature>
<dbReference type="GO" id="GO:0080120">
    <property type="term" value="P:CAAX-box protein maturation"/>
    <property type="evidence" value="ECO:0007669"/>
    <property type="project" value="UniProtKB-ARBA"/>
</dbReference>
<reference evidence="3" key="1">
    <citation type="journal article" date="2014" name="Int. J. Syst. Evol. Microbiol.">
        <title>Complete genome sequence of Corynebacterium casei LMG S-19264T (=DSM 44701T), isolated from a smear-ripened cheese.</title>
        <authorList>
            <consortium name="US DOE Joint Genome Institute (JGI-PGF)"/>
            <person name="Walter F."/>
            <person name="Albersmeier A."/>
            <person name="Kalinowski J."/>
            <person name="Ruckert C."/>
        </authorList>
    </citation>
    <scope>NUCLEOTIDE SEQUENCE</scope>
    <source>
        <strain evidence="3">CGMCC 4.5737</strain>
    </source>
</reference>
<dbReference type="AlphaFoldDB" id="A0A8J3CHP5"/>
<feature type="transmembrane region" description="Helical" evidence="1">
    <location>
        <begin position="197"/>
        <end position="220"/>
    </location>
</feature>
<feature type="domain" description="CAAX prenyl protease 2/Lysostaphin resistance protein A-like" evidence="2">
    <location>
        <begin position="169"/>
        <end position="262"/>
    </location>
</feature>
<reference evidence="3" key="2">
    <citation type="submission" date="2020-09" db="EMBL/GenBank/DDBJ databases">
        <authorList>
            <person name="Sun Q."/>
            <person name="Zhou Y."/>
        </authorList>
    </citation>
    <scope>NUCLEOTIDE SEQUENCE</scope>
    <source>
        <strain evidence="3">CGMCC 4.5737</strain>
    </source>
</reference>
<comment type="caution">
    <text evidence="3">The sequence shown here is derived from an EMBL/GenBank/DDBJ whole genome shotgun (WGS) entry which is preliminary data.</text>
</comment>
<evidence type="ECO:0000313" key="4">
    <source>
        <dbReference type="Proteomes" id="UP000637578"/>
    </source>
</evidence>
<feature type="transmembrane region" description="Helical" evidence="1">
    <location>
        <begin position="252"/>
        <end position="272"/>
    </location>
</feature>
<dbReference type="PANTHER" id="PTHR36435">
    <property type="entry name" value="SLR1288 PROTEIN"/>
    <property type="match status" value="1"/>
</dbReference>
<keyword evidence="1" id="KW-0812">Transmembrane</keyword>
<keyword evidence="1" id="KW-0472">Membrane</keyword>
<dbReference type="InterPro" id="IPR003675">
    <property type="entry name" value="Rce1/LyrA-like_dom"/>
</dbReference>
<name>A0A8J3CHP5_9PSEU</name>
<sequence>MSNGTDVRPRRTTIAGAVVVVAVGCLAGFVAAVPPVATAPTRTVWVAAGLAVCTVVAFGARSVSAVRLTVFVDVVFAGFALGAHSGLNPAVTTVVVCVAPILVLRAVAGRWPDLRPALPWLRWGRWGVDSLGLAAVTILAGAAALIVWANTDGPSPSEYLADLGARLWWVAVLGVLGFSLVNPIWEEALFRGVLQTELGVVFGAWPAVAMQAVAFGLAHLHGFPSGWWGMLMAGVWGAALGVLRLRTNGVAIPYLVHVCANVTIGVLAVALLG</sequence>
<dbReference type="PANTHER" id="PTHR36435:SF1">
    <property type="entry name" value="CAAX AMINO TERMINAL PROTEASE FAMILY PROTEIN"/>
    <property type="match status" value="1"/>
</dbReference>
<evidence type="ECO:0000256" key="1">
    <source>
        <dbReference type="SAM" id="Phobius"/>
    </source>
</evidence>
<dbReference type="GO" id="GO:0004175">
    <property type="term" value="F:endopeptidase activity"/>
    <property type="evidence" value="ECO:0007669"/>
    <property type="project" value="UniProtKB-ARBA"/>
</dbReference>